<keyword evidence="1" id="KW-0175">Coiled coil</keyword>
<feature type="coiled-coil region" evidence="1">
    <location>
        <begin position="556"/>
        <end position="583"/>
    </location>
</feature>
<name>A0A3G6RM31_CHRLC</name>
<evidence type="ECO:0000313" key="4">
    <source>
        <dbReference type="EMBL" id="PNW11193.1"/>
    </source>
</evidence>
<dbReference type="Proteomes" id="UP000236262">
    <property type="component" value="Unassembled WGS sequence"/>
</dbReference>
<feature type="region of interest" description="Disordered" evidence="2">
    <location>
        <begin position="1"/>
        <end position="45"/>
    </location>
</feature>
<dbReference type="EMBL" id="PPEH01000014">
    <property type="protein sequence ID" value="PNW11193.1"/>
    <property type="molecule type" value="Genomic_DNA"/>
</dbReference>
<sequence length="695" mass="78459">MTMDTLNQDGNNSETQNQTPAQDQMKADNQKKMEEKRAENEEKDKKEEGLLLAIDGAKIKFNAHSGTFKVLHDVPTTQDKLTGTIVEKLVPNFIFEDGFILTQPTEWQNFGTVKVQDNKVLLKQSFLPGVGAIPGTPPESGKVEFVNSGQVNVPESIDAKGAPIPNKVEVLKKFMIHFRRNASYKGEFGFDWMRDEYIYPMTAVGGANKELSLDPAQLKTEYKTTDVLNPVSPYGKDYYCSFLNLMLNQEAELDIEVEELETLATDATEIIFESSSPDLTINPSSIPLSTLIAGGKKNKPLGGTTSRDYYIAANQVKVKCNKALIKNEQIKVFAKLKDAASGTDDKKEVGKMMVMKNSDQSKYTINVYVIKAFISDNTTFGEAVIDTEFAKIGGLSGLEKYLNENSLNQGLIQVKLIDKKDSKTLKIDLSTNTFNLVNRGINPRTNTPDDEYESLKGIITSIGPTSFEVDSGKSVNLFNKQMNKLYNFNQEKCILLYLCPLKTKDAGGSAYTIPLNNKHCIIFGTNLFDPQSYAHEIAHTLGLEHSFLSKDSSCNLVSLIDEKRNADNEVEKYRREVNRAKTDIDGQWTRYRNSNLAYFTQHPDKEGEYKKPYEDAKQKLTRKFTEYQGLKNDEKSLIDKNNVRFQRAYTENIMDYWGDDTNCDGTIDVRGIADKLSFNKFQWKIIQNEAKTYYH</sequence>
<dbReference type="AlphaFoldDB" id="A0A3G6RM31"/>
<evidence type="ECO:0000256" key="1">
    <source>
        <dbReference type="SAM" id="Coils"/>
    </source>
</evidence>
<proteinExistence type="predicted"/>
<dbReference type="EMBL" id="CP033924">
    <property type="protein sequence ID" value="AZA82742.1"/>
    <property type="molecule type" value="Genomic_DNA"/>
</dbReference>
<protein>
    <submittedName>
        <fullName evidence="4">Uncharacterized protein</fullName>
    </submittedName>
</protein>
<feature type="compositionally biased region" description="Basic and acidic residues" evidence="2">
    <location>
        <begin position="25"/>
        <end position="45"/>
    </location>
</feature>
<evidence type="ECO:0000256" key="2">
    <source>
        <dbReference type="SAM" id="MobiDB-lite"/>
    </source>
</evidence>
<gene>
    <name evidence="4" type="ORF">C1637_23175</name>
    <name evidence="3" type="ORF">EG342_13040</name>
</gene>
<evidence type="ECO:0000313" key="3">
    <source>
        <dbReference type="EMBL" id="AZA82742.1"/>
    </source>
</evidence>
<feature type="compositionally biased region" description="Polar residues" evidence="2">
    <location>
        <begin position="1"/>
        <end position="22"/>
    </location>
</feature>
<keyword evidence="6" id="KW-1185">Reference proteome</keyword>
<dbReference type="SUPFAM" id="SSF55486">
    <property type="entry name" value="Metalloproteases ('zincins'), catalytic domain"/>
    <property type="match status" value="2"/>
</dbReference>
<dbReference type="Proteomes" id="UP000279972">
    <property type="component" value="Chromosome"/>
</dbReference>
<reference evidence="3 6" key="2">
    <citation type="submission" date="2018-11" db="EMBL/GenBank/DDBJ databases">
        <title>Proposal to divide the Flavobacteriaceae and reorganize its genera based on Amino Acid Identity values calculated from whole genome sequences.</title>
        <authorList>
            <person name="Nicholson A.C."/>
            <person name="Gulvik C.A."/>
            <person name="Whitney A.M."/>
            <person name="Humrighouse B.W."/>
            <person name="Bell M."/>
            <person name="Holmes B."/>
            <person name="Steigerwalt A.G."/>
            <person name="Villarma A."/>
            <person name="Sheth M."/>
            <person name="Batra D."/>
            <person name="Pryor J."/>
            <person name="Bernardet J.-F."/>
            <person name="Hugo C."/>
            <person name="Kampfer P."/>
            <person name="Newman J."/>
            <person name="McQuiston J.R."/>
        </authorList>
    </citation>
    <scope>NUCLEOTIDE SEQUENCE [LARGE SCALE GENOMIC DNA]</scope>
    <source>
        <strain evidence="3 6">KC_1864</strain>
    </source>
</reference>
<evidence type="ECO:0000313" key="5">
    <source>
        <dbReference type="Proteomes" id="UP000236262"/>
    </source>
</evidence>
<accession>A0A3G6RM31</accession>
<reference evidence="4 5" key="1">
    <citation type="submission" date="2018-01" db="EMBL/GenBank/DDBJ databases">
        <title>Draft genome sequences of Chryseobacterium lactis NCTC11390, Chryseobacterium oncorhynchi 701B-08, and Chryseobacterium viscerum 687B-08.</title>
        <authorList>
            <person name="Jeong J.-J."/>
            <person name="Lee Y.J."/>
            <person name="Park B."/>
            <person name="Choi I.-G."/>
            <person name="Kim K.D."/>
        </authorList>
    </citation>
    <scope>NUCLEOTIDE SEQUENCE [LARGE SCALE GENOMIC DNA]</scope>
    <source>
        <strain evidence="4 5">NCTC11390</strain>
    </source>
</reference>
<dbReference type="KEGG" id="clac:EG342_13040"/>
<evidence type="ECO:0000313" key="6">
    <source>
        <dbReference type="Proteomes" id="UP000279972"/>
    </source>
</evidence>
<organism evidence="4 5">
    <name type="scientific">Chryseobacterium lactis</name>
    <dbReference type="NCBI Taxonomy" id="1241981"/>
    <lineage>
        <taxon>Bacteria</taxon>
        <taxon>Pseudomonadati</taxon>
        <taxon>Bacteroidota</taxon>
        <taxon>Flavobacteriia</taxon>
        <taxon>Flavobacteriales</taxon>
        <taxon>Weeksellaceae</taxon>
        <taxon>Chryseobacterium group</taxon>
        <taxon>Chryseobacterium</taxon>
    </lineage>
</organism>